<keyword evidence="2" id="KW-0812">Transmembrane</keyword>
<comment type="subcellular location">
    <subcellularLocation>
        <location evidence="1">Membrane</location>
        <topology evidence="1">Multi-pass membrane protein</topology>
    </subcellularLocation>
</comment>
<comment type="caution">
    <text evidence="6">The sequence shown here is derived from an EMBL/GenBank/DDBJ whole genome shotgun (WGS) entry which is preliminary data.</text>
</comment>
<name>A0ABP5NEI7_9MICC</name>
<evidence type="ECO:0000256" key="1">
    <source>
        <dbReference type="ARBA" id="ARBA00004141"/>
    </source>
</evidence>
<evidence type="ECO:0000256" key="5">
    <source>
        <dbReference type="SAM" id="MobiDB-lite"/>
    </source>
</evidence>
<dbReference type="RefSeq" id="WP_208709259.1">
    <property type="nucleotide sequence ID" value="NZ_BAAAQW010000003.1"/>
</dbReference>
<evidence type="ECO:0000313" key="6">
    <source>
        <dbReference type="EMBL" id="GAA2198034.1"/>
    </source>
</evidence>
<feature type="region of interest" description="Disordered" evidence="5">
    <location>
        <begin position="165"/>
        <end position="188"/>
    </location>
</feature>
<dbReference type="Proteomes" id="UP001500432">
    <property type="component" value="Unassembled WGS sequence"/>
</dbReference>
<evidence type="ECO:0000256" key="2">
    <source>
        <dbReference type="ARBA" id="ARBA00022692"/>
    </source>
</evidence>
<keyword evidence="3" id="KW-1133">Transmembrane helix</keyword>
<evidence type="ECO:0000256" key="3">
    <source>
        <dbReference type="ARBA" id="ARBA00022989"/>
    </source>
</evidence>
<organism evidence="6 7">
    <name type="scientific">Sinomonas flava</name>
    <dbReference type="NCBI Taxonomy" id="496857"/>
    <lineage>
        <taxon>Bacteria</taxon>
        <taxon>Bacillati</taxon>
        <taxon>Actinomycetota</taxon>
        <taxon>Actinomycetes</taxon>
        <taxon>Micrococcales</taxon>
        <taxon>Micrococcaceae</taxon>
        <taxon>Sinomonas</taxon>
    </lineage>
</organism>
<keyword evidence="7" id="KW-1185">Reference proteome</keyword>
<reference evidence="7" key="1">
    <citation type="journal article" date="2019" name="Int. J. Syst. Evol. Microbiol.">
        <title>The Global Catalogue of Microorganisms (GCM) 10K type strain sequencing project: providing services to taxonomists for standard genome sequencing and annotation.</title>
        <authorList>
            <consortium name="The Broad Institute Genomics Platform"/>
            <consortium name="The Broad Institute Genome Sequencing Center for Infectious Disease"/>
            <person name="Wu L."/>
            <person name="Ma J."/>
        </authorList>
    </citation>
    <scope>NUCLEOTIDE SEQUENCE [LARGE SCALE GENOMIC DNA]</scope>
    <source>
        <strain evidence="7">JCM 16034</strain>
    </source>
</reference>
<gene>
    <name evidence="6" type="ORF">GCM10009849_09170</name>
</gene>
<keyword evidence="4" id="KW-0472">Membrane</keyword>
<protein>
    <submittedName>
        <fullName evidence="6">DoxX family membrane protein</fullName>
    </submittedName>
</protein>
<dbReference type="InterPro" id="IPR032808">
    <property type="entry name" value="DoxX"/>
</dbReference>
<sequence length="188" mass="19396">MSAVRFLARPLLASSFIVAGADKLKNADDTAEQLSPVLRRAADALPVRVDEKTLARAIGGSQVAAGVLFALGKAPRLSASVLALTSALTAFVEWRSADIGSPEGRAARRSGLLKNLSLAGGVLLAAVDTDGRPSVAWRAQHLAADTAKAGRRQLARADKAAHKAAKRAERTVRNVAKGASETASGVLA</sequence>
<dbReference type="EMBL" id="BAAAQW010000003">
    <property type="protein sequence ID" value="GAA2198034.1"/>
    <property type="molecule type" value="Genomic_DNA"/>
</dbReference>
<evidence type="ECO:0000313" key="7">
    <source>
        <dbReference type="Proteomes" id="UP001500432"/>
    </source>
</evidence>
<dbReference type="Pfam" id="PF07681">
    <property type="entry name" value="DoxX"/>
    <property type="match status" value="1"/>
</dbReference>
<evidence type="ECO:0000256" key="4">
    <source>
        <dbReference type="ARBA" id="ARBA00023136"/>
    </source>
</evidence>
<accession>A0ABP5NEI7</accession>
<proteinExistence type="predicted"/>